<evidence type="ECO:0000313" key="2">
    <source>
        <dbReference type="Proteomes" id="UP000002430"/>
    </source>
</evidence>
<dbReference type="EMBL" id="AM180252">
    <property type="protein sequence ID" value="CAJ55201.1"/>
    <property type="molecule type" value="Genomic_DNA"/>
</dbReference>
<reference evidence="1 2" key="1">
    <citation type="submission" date="2005-11" db="EMBL/GenBank/DDBJ databases">
        <title>The complete genome sequence of Lawsonia intracellularis: the causative agent of proliferative enteropathy.</title>
        <authorList>
            <person name="Kaur K."/>
            <person name="Zhang Q."/>
            <person name="Beckler D."/>
            <person name="Munir S."/>
            <person name="Li L."/>
            <person name="Kinsley K."/>
            <person name="Herron L."/>
            <person name="Peterson A."/>
            <person name="May B."/>
            <person name="Singh S."/>
            <person name="Gebhart C."/>
            <person name="Kapur V."/>
        </authorList>
    </citation>
    <scope>NUCLEOTIDE SEQUENCE [LARGE SCALE GENOMIC DNA]</scope>
    <source>
        <strain evidence="1 2">PHE/MN1-00</strain>
    </source>
</reference>
<dbReference type="Proteomes" id="UP000002430">
    <property type="component" value="Chromosome"/>
</dbReference>
<gene>
    <name evidence="1" type="ordered locus">LI1147</name>
</gene>
<dbReference type="KEGG" id="lip:LI1147"/>
<protein>
    <submittedName>
        <fullName evidence="1">NA</fullName>
    </submittedName>
</protein>
<sequence>MFLVNSRHHQFTAASRSSNSFIFTPKSAPSSEVTGPFCRVPWPEFSRAPWISHPTHLSWFAVRFDTYMLRSFSWQYRLNSFRTYVHGFASRIHLVDLPARQFYMLAPGLPTPGLPTFLRPSITLCIKYRNINLFPISYGFRPYLRDRLTLGRLPLPRKPRVFGE</sequence>
<evidence type="ECO:0000313" key="1">
    <source>
        <dbReference type="EMBL" id="CAJ55201.1"/>
    </source>
</evidence>
<dbReference type="STRING" id="363253.LI1147"/>
<keyword evidence="2" id="KW-1185">Reference proteome</keyword>
<dbReference type="HOGENOM" id="CLU_1616947_0_0_7"/>
<proteinExistence type="predicted"/>
<dbReference type="eggNOG" id="ENOG5033ERK">
    <property type="taxonomic scope" value="Bacteria"/>
</dbReference>
<name>Q1MP76_LAWIP</name>
<accession>Q1MP76</accession>
<organism evidence="1 2">
    <name type="scientific">Lawsonia intracellularis (strain PHE/MN1-00)</name>
    <dbReference type="NCBI Taxonomy" id="363253"/>
    <lineage>
        <taxon>Bacteria</taxon>
        <taxon>Pseudomonadati</taxon>
        <taxon>Thermodesulfobacteriota</taxon>
        <taxon>Desulfovibrionia</taxon>
        <taxon>Desulfovibrionales</taxon>
        <taxon>Desulfovibrionaceae</taxon>
        <taxon>Lawsonia</taxon>
    </lineage>
</organism>
<dbReference type="AlphaFoldDB" id="Q1MP76"/>